<keyword evidence="6" id="KW-0812">Transmembrane</keyword>
<dbReference type="Proteomes" id="UP000717328">
    <property type="component" value="Unassembled WGS sequence"/>
</dbReference>
<name>A0A9P7KKI1_9AGAR</name>
<evidence type="ECO:0000256" key="13">
    <source>
        <dbReference type="ARBA" id="ARBA00023180"/>
    </source>
</evidence>
<keyword evidence="10" id="KW-0408">Iron</keyword>
<dbReference type="InterPro" id="IPR002401">
    <property type="entry name" value="Cyt_P450_E_grp-I"/>
</dbReference>
<evidence type="ECO:0008006" key="16">
    <source>
        <dbReference type="Google" id="ProtNLM"/>
    </source>
</evidence>
<proteinExistence type="inferred from homology"/>
<keyword evidence="12" id="KW-0472">Membrane</keyword>
<dbReference type="GO" id="GO:0016705">
    <property type="term" value="F:oxidoreductase activity, acting on paired donors, with incorporation or reduction of molecular oxygen"/>
    <property type="evidence" value="ECO:0007669"/>
    <property type="project" value="InterPro"/>
</dbReference>
<accession>A0A9P7KKI1</accession>
<dbReference type="GO" id="GO:0005506">
    <property type="term" value="F:iron ion binding"/>
    <property type="evidence" value="ECO:0007669"/>
    <property type="project" value="InterPro"/>
</dbReference>
<evidence type="ECO:0000256" key="1">
    <source>
        <dbReference type="ARBA" id="ARBA00001971"/>
    </source>
</evidence>
<sequence>MGWKKSLGFLPYGKDFQRHRRIFQEYFSKNATNNYQSIQLREARLLAQNLAAGPSDLDYVLNRFSAAIIMGITYGQQIKSDDDPFVKLVNEVGIAFTHAGSIGANVLDIFPFLRYMPSWFPGTYYANFARKNASKVRRMYDYPFEVVQEQMSKGTAKHSLVSYYTEALNSGNDLGFEFDAEDIKGAAATTYMAGTETTASSLSIFILAMILYPDFQTRAQEELDRVVGVDRLPEFSDRPSLPYLEYVLHETLR</sequence>
<dbReference type="EMBL" id="JABCKI010000069">
    <property type="protein sequence ID" value="KAG5653174.1"/>
    <property type="molecule type" value="Genomic_DNA"/>
</dbReference>
<dbReference type="Gene3D" id="1.10.630.10">
    <property type="entry name" value="Cytochrome P450"/>
    <property type="match status" value="1"/>
</dbReference>
<evidence type="ECO:0000256" key="5">
    <source>
        <dbReference type="ARBA" id="ARBA00022617"/>
    </source>
</evidence>
<dbReference type="InterPro" id="IPR001128">
    <property type="entry name" value="Cyt_P450"/>
</dbReference>
<evidence type="ECO:0000256" key="4">
    <source>
        <dbReference type="ARBA" id="ARBA00010617"/>
    </source>
</evidence>
<keyword evidence="5" id="KW-0349">Heme</keyword>
<keyword evidence="8" id="KW-1133">Transmembrane helix</keyword>
<evidence type="ECO:0000256" key="7">
    <source>
        <dbReference type="ARBA" id="ARBA00022723"/>
    </source>
</evidence>
<evidence type="ECO:0000313" key="15">
    <source>
        <dbReference type="Proteomes" id="UP000717328"/>
    </source>
</evidence>
<keyword evidence="9" id="KW-0560">Oxidoreductase</keyword>
<evidence type="ECO:0000256" key="6">
    <source>
        <dbReference type="ARBA" id="ARBA00022692"/>
    </source>
</evidence>
<dbReference type="InterPro" id="IPR050364">
    <property type="entry name" value="Cytochrome_P450_fung"/>
</dbReference>
<comment type="caution">
    <text evidence="14">The sequence shown here is derived from an EMBL/GenBank/DDBJ whole genome shotgun (WGS) entry which is preliminary data.</text>
</comment>
<evidence type="ECO:0000256" key="8">
    <source>
        <dbReference type="ARBA" id="ARBA00022989"/>
    </source>
</evidence>
<keyword evidence="13" id="KW-0325">Glycoprotein</keyword>
<reference evidence="14" key="1">
    <citation type="submission" date="2021-02" db="EMBL/GenBank/DDBJ databases">
        <authorList>
            <person name="Nieuwenhuis M."/>
            <person name="Van De Peppel L.J.J."/>
        </authorList>
    </citation>
    <scope>NUCLEOTIDE SEQUENCE</scope>
    <source>
        <strain evidence="14">D49</strain>
    </source>
</reference>
<comment type="cofactor">
    <cofactor evidence="1">
        <name>heme</name>
        <dbReference type="ChEBI" id="CHEBI:30413"/>
    </cofactor>
</comment>
<dbReference type="Pfam" id="PF00067">
    <property type="entry name" value="p450"/>
    <property type="match status" value="1"/>
</dbReference>
<comment type="similarity">
    <text evidence="4">Belongs to the cytochrome P450 family.</text>
</comment>
<evidence type="ECO:0000256" key="3">
    <source>
        <dbReference type="ARBA" id="ARBA00005179"/>
    </source>
</evidence>
<dbReference type="InterPro" id="IPR036396">
    <property type="entry name" value="Cyt_P450_sf"/>
</dbReference>
<evidence type="ECO:0000256" key="2">
    <source>
        <dbReference type="ARBA" id="ARBA00004167"/>
    </source>
</evidence>
<comment type="subcellular location">
    <subcellularLocation>
        <location evidence="2">Membrane</location>
        <topology evidence="2">Single-pass membrane protein</topology>
    </subcellularLocation>
</comment>
<gene>
    <name evidence="14" type="ORF">H0H81_001891</name>
</gene>
<dbReference type="GO" id="GO:0020037">
    <property type="term" value="F:heme binding"/>
    <property type="evidence" value="ECO:0007669"/>
    <property type="project" value="InterPro"/>
</dbReference>
<dbReference type="PRINTS" id="PR00463">
    <property type="entry name" value="EP450I"/>
</dbReference>
<keyword evidence="11" id="KW-0503">Monooxygenase</keyword>
<comment type="pathway">
    <text evidence="3">Secondary metabolite biosynthesis.</text>
</comment>
<keyword evidence="7" id="KW-0479">Metal-binding</keyword>
<dbReference type="AlphaFoldDB" id="A0A9P7KKI1"/>
<evidence type="ECO:0000256" key="12">
    <source>
        <dbReference type="ARBA" id="ARBA00023136"/>
    </source>
</evidence>
<dbReference type="PANTHER" id="PTHR46300">
    <property type="entry name" value="P450, PUTATIVE (EUROFUNG)-RELATED-RELATED"/>
    <property type="match status" value="1"/>
</dbReference>
<dbReference type="OrthoDB" id="2789670at2759"/>
<dbReference type="PANTHER" id="PTHR46300:SF2">
    <property type="entry name" value="CYTOCHROME P450 MONOOXYGENASE ALNH-RELATED"/>
    <property type="match status" value="1"/>
</dbReference>
<dbReference type="GO" id="GO:0016020">
    <property type="term" value="C:membrane"/>
    <property type="evidence" value="ECO:0007669"/>
    <property type="project" value="UniProtKB-SubCell"/>
</dbReference>
<dbReference type="SUPFAM" id="SSF48264">
    <property type="entry name" value="Cytochrome P450"/>
    <property type="match status" value="1"/>
</dbReference>
<keyword evidence="15" id="KW-1185">Reference proteome</keyword>
<reference evidence="14" key="2">
    <citation type="submission" date="2021-10" db="EMBL/GenBank/DDBJ databases">
        <title>Phylogenomics reveals ancestral predisposition of the termite-cultivated fungus Termitomyces towards a domesticated lifestyle.</title>
        <authorList>
            <person name="Auxier B."/>
            <person name="Grum-Grzhimaylo A."/>
            <person name="Cardenas M.E."/>
            <person name="Lodge J.D."/>
            <person name="Laessoe T."/>
            <person name="Pedersen O."/>
            <person name="Smith M.E."/>
            <person name="Kuyper T.W."/>
            <person name="Franco-Molano E.A."/>
            <person name="Baroni T.J."/>
            <person name="Aanen D.K."/>
        </authorList>
    </citation>
    <scope>NUCLEOTIDE SEQUENCE</scope>
    <source>
        <strain evidence="14">D49</strain>
    </source>
</reference>
<evidence type="ECO:0000256" key="10">
    <source>
        <dbReference type="ARBA" id="ARBA00023004"/>
    </source>
</evidence>
<evidence type="ECO:0000256" key="9">
    <source>
        <dbReference type="ARBA" id="ARBA00023002"/>
    </source>
</evidence>
<organism evidence="14 15">
    <name type="scientific">Sphagnurus paluster</name>
    <dbReference type="NCBI Taxonomy" id="117069"/>
    <lineage>
        <taxon>Eukaryota</taxon>
        <taxon>Fungi</taxon>
        <taxon>Dikarya</taxon>
        <taxon>Basidiomycota</taxon>
        <taxon>Agaricomycotina</taxon>
        <taxon>Agaricomycetes</taxon>
        <taxon>Agaricomycetidae</taxon>
        <taxon>Agaricales</taxon>
        <taxon>Tricholomatineae</taxon>
        <taxon>Lyophyllaceae</taxon>
        <taxon>Sphagnurus</taxon>
    </lineage>
</organism>
<protein>
    <recommendedName>
        <fullName evidence="16">Cytochrome P450</fullName>
    </recommendedName>
</protein>
<evidence type="ECO:0000256" key="11">
    <source>
        <dbReference type="ARBA" id="ARBA00023033"/>
    </source>
</evidence>
<evidence type="ECO:0000313" key="14">
    <source>
        <dbReference type="EMBL" id="KAG5653174.1"/>
    </source>
</evidence>
<dbReference type="GO" id="GO:0004497">
    <property type="term" value="F:monooxygenase activity"/>
    <property type="evidence" value="ECO:0007669"/>
    <property type="project" value="UniProtKB-KW"/>
</dbReference>